<evidence type="ECO:0000313" key="1">
    <source>
        <dbReference type="EMBL" id="GAI76578.1"/>
    </source>
</evidence>
<proteinExistence type="predicted"/>
<name>X1R7R2_9ZZZZ</name>
<dbReference type="EMBL" id="BARW01009131">
    <property type="protein sequence ID" value="GAI76578.1"/>
    <property type="molecule type" value="Genomic_DNA"/>
</dbReference>
<protein>
    <submittedName>
        <fullName evidence="1">Uncharacterized protein</fullName>
    </submittedName>
</protein>
<organism evidence="1">
    <name type="scientific">marine sediment metagenome</name>
    <dbReference type="NCBI Taxonomy" id="412755"/>
    <lineage>
        <taxon>unclassified sequences</taxon>
        <taxon>metagenomes</taxon>
        <taxon>ecological metagenomes</taxon>
    </lineage>
</organism>
<accession>X1R7R2</accession>
<comment type="caution">
    <text evidence="1">The sequence shown here is derived from an EMBL/GenBank/DDBJ whole genome shotgun (WGS) entry which is preliminary data.</text>
</comment>
<sequence>MTSRINEKKSKKFYNKIIKKFPKEKVKYYFGEERDFIESISSAEFLEEDNIFKVSFKNDLEIEFFKILFDKLFKNNENLDFNKSRNGIINDNDYTYMPFKEIDNVKFSNKIETPLFLPINKNKSEFIFINLLLNYDYPDEITDYFIRTMEDSLISDFNFGPDKNFNFFKFFRPIKYLLKIRKDSTDLLNPLKYFLAKDMGVYPLKVHPNLVSEFEVDRKVDNIYDKTNDSFLIHPMPPTFPGLVFFIQPISFIFLNSRIN</sequence>
<gene>
    <name evidence="1" type="ORF">S12H4_18477</name>
</gene>
<dbReference type="AlphaFoldDB" id="X1R7R2"/>
<reference evidence="1" key="1">
    <citation type="journal article" date="2014" name="Front. Microbiol.">
        <title>High frequency of phylogenetically diverse reductive dehalogenase-homologous genes in deep subseafloor sedimentary metagenomes.</title>
        <authorList>
            <person name="Kawai M."/>
            <person name="Futagami T."/>
            <person name="Toyoda A."/>
            <person name="Takaki Y."/>
            <person name="Nishi S."/>
            <person name="Hori S."/>
            <person name="Arai W."/>
            <person name="Tsubouchi T."/>
            <person name="Morono Y."/>
            <person name="Uchiyama I."/>
            <person name="Ito T."/>
            <person name="Fujiyama A."/>
            <person name="Inagaki F."/>
            <person name="Takami H."/>
        </authorList>
    </citation>
    <scope>NUCLEOTIDE SEQUENCE</scope>
    <source>
        <strain evidence="1">Expedition CK06-06</strain>
    </source>
</reference>